<dbReference type="EMBL" id="GBXM01094417">
    <property type="protein sequence ID" value="JAH14160.1"/>
    <property type="molecule type" value="Transcribed_RNA"/>
</dbReference>
<name>A0A0E9QCV8_ANGAN</name>
<reference evidence="1" key="2">
    <citation type="journal article" date="2015" name="Fish Shellfish Immunol.">
        <title>Early steps in the European eel (Anguilla anguilla)-Vibrio vulnificus interaction in the gills: Role of the RtxA13 toxin.</title>
        <authorList>
            <person name="Callol A."/>
            <person name="Pajuelo D."/>
            <person name="Ebbesson L."/>
            <person name="Teles M."/>
            <person name="MacKenzie S."/>
            <person name="Amaro C."/>
        </authorList>
    </citation>
    <scope>NUCLEOTIDE SEQUENCE</scope>
</reference>
<reference evidence="1" key="1">
    <citation type="submission" date="2014-11" db="EMBL/GenBank/DDBJ databases">
        <authorList>
            <person name="Amaro Gonzalez C."/>
        </authorList>
    </citation>
    <scope>NUCLEOTIDE SEQUENCE</scope>
</reference>
<evidence type="ECO:0000313" key="1">
    <source>
        <dbReference type="EMBL" id="JAH14160.1"/>
    </source>
</evidence>
<organism evidence="1">
    <name type="scientific">Anguilla anguilla</name>
    <name type="common">European freshwater eel</name>
    <name type="synonym">Muraena anguilla</name>
    <dbReference type="NCBI Taxonomy" id="7936"/>
    <lineage>
        <taxon>Eukaryota</taxon>
        <taxon>Metazoa</taxon>
        <taxon>Chordata</taxon>
        <taxon>Craniata</taxon>
        <taxon>Vertebrata</taxon>
        <taxon>Euteleostomi</taxon>
        <taxon>Actinopterygii</taxon>
        <taxon>Neopterygii</taxon>
        <taxon>Teleostei</taxon>
        <taxon>Anguilliformes</taxon>
        <taxon>Anguillidae</taxon>
        <taxon>Anguilla</taxon>
    </lineage>
</organism>
<accession>A0A0E9QCV8</accession>
<proteinExistence type="predicted"/>
<sequence length="13" mass="1545">MIIYIKIVPRDAL</sequence>
<protein>
    <submittedName>
        <fullName evidence="1">Uncharacterized protein</fullName>
    </submittedName>
</protein>